<evidence type="ECO:0000259" key="4">
    <source>
        <dbReference type="PROSITE" id="PS51898"/>
    </source>
</evidence>
<proteinExistence type="inferred from homology"/>
<protein>
    <submittedName>
        <fullName evidence="5">Tyrosine-type recombinase/integrase</fullName>
    </submittedName>
</protein>
<dbReference type="InterPro" id="IPR013762">
    <property type="entry name" value="Integrase-like_cat_sf"/>
</dbReference>
<evidence type="ECO:0000256" key="3">
    <source>
        <dbReference type="ARBA" id="ARBA00023172"/>
    </source>
</evidence>
<dbReference type="InterPro" id="IPR038488">
    <property type="entry name" value="Integrase_DNA-bd_sf"/>
</dbReference>
<comment type="caution">
    <text evidence="5">The sequence shown here is derived from an EMBL/GenBank/DDBJ whole genome shotgun (WGS) entry which is preliminary data.</text>
</comment>
<dbReference type="EMBL" id="JBHTBZ010000008">
    <property type="protein sequence ID" value="MFC7459406.1"/>
    <property type="molecule type" value="Genomic_DNA"/>
</dbReference>
<dbReference type="Gene3D" id="1.10.443.10">
    <property type="entry name" value="Intergrase catalytic core"/>
    <property type="match status" value="1"/>
</dbReference>
<keyword evidence="2" id="KW-0229">DNA integration</keyword>
<name>A0ABW2S7Y0_9BURK</name>
<feature type="domain" description="Tyr recombinase" evidence="4">
    <location>
        <begin position="257"/>
        <end position="459"/>
    </location>
</feature>
<dbReference type="PANTHER" id="PTHR30629:SF6">
    <property type="entry name" value="PROPHAGE INTEGRASE INTA-RELATED"/>
    <property type="match status" value="1"/>
</dbReference>
<dbReference type="Proteomes" id="UP001596457">
    <property type="component" value="Unassembled WGS sequence"/>
</dbReference>
<sequence length="487" mass="54710">MSRPKKTDPVNLAERVNLTNGIIERLTCRTDVKAQAFLRDSEAPGLRVRVTNTGAKSFVFESKLNRDTVRITIGDVKSWTIDQARSEARRLAVMLDAGVDPREQVRQQLADRLAKKEAAAAQEEADKVSALTVGEIWSVYVEVRRAHWGDLHYKDHLRLARPGGAKAIRGTHGRGVTIDMPLYPLMNKTLRDLDASTVEAWAAEQAKTRPTSARLAWRLLKVFLNWCAEQPQYTHLMPARNAAGTRKSREALGRAKPKTGALLREQLPAWFAAVRGLRNPTVAAYLQIMLLTGARPTETLMMRWEDINFRWRSITLRDKVEGDRVIPLTPFVHQLISTLPRRNGWVFASTRYLAADPKNIKRRERRALAQGKNATAEMIVQTSASGHITDPGSSHAQACRTAGISHLSLHDLRRSFKSLTEWLECPAGVVAQIMGHKPTATAEKHYTVRPLDLLRIHHERIEAWVLEQAGISFERPHANAQPIHTTA</sequence>
<reference evidence="6" key="1">
    <citation type="journal article" date="2019" name="Int. J. Syst. Evol. Microbiol.">
        <title>The Global Catalogue of Microorganisms (GCM) 10K type strain sequencing project: providing services to taxonomists for standard genome sequencing and annotation.</title>
        <authorList>
            <consortium name="The Broad Institute Genomics Platform"/>
            <consortium name="The Broad Institute Genome Sequencing Center for Infectious Disease"/>
            <person name="Wu L."/>
            <person name="Ma J."/>
        </authorList>
    </citation>
    <scope>NUCLEOTIDE SEQUENCE [LARGE SCALE GENOMIC DNA]</scope>
    <source>
        <strain evidence="6">CCUG 53903</strain>
    </source>
</reference>
<accession>A0ABW2S7Y0</accession>
<dbReference type="PANTHER" id="PTHR30629">
    <property type="entry name" value="PROPHAGE INTEGRASE"/>
    <property type="match status" value="1"/>
</dbReference>
<evidence type="ECO:0000313" key="5">
    <source>
        <dbReference type="EMBL" id="MFC7459406.1"/>
    </source>
</evidence>
<dbReference type="InterPro" id="IPR002104">
    <property type="entry name" value="Integrase_catalytic"/>
</dbReference>
<dbReference type="InterPro" id="IPR011010">
    <property type="entry name" value="DNA_brk_join_enz"/>
</dbReference>
<comment type="similarity">
    <text evidence="1">Belongs to the 'phage' integrase family.</text>
</comment>
<gene>
    <name evidence="5" type="ORF">ACFQU0_03080</name>
</gene>
<evidence type="ECO:0000256" key="1">
    <source>
        <dbReference type="ARBA" id="ARBA00008857"/>
    </source>
</evidence>
<dbReference type="InterPro" id="IPR050808">
    <property type="entry name" value="Phage_Integrase"/>
</dbReference>
<organism evidence="5 6">
    <name type="scientific">Hydrogenophaga defluvii</name>
    <dbReference type="NCBI Taxonomy" id="249410"/>
    <lineage>
        <taxon>Bacteria</taxon>
        <taxon>Pseudomonadati</taxon>
        <taxon>Pseudomonadota</taxon>
        <taxon>Betaproteobacteria</taxon>
        <taxon>Burkholderiales</taxon>
        <taxon>Comamonadaceae</taxon>
        <taxon>Hydrogenophaga</taxon>
    </lineage>
</organism>
<evidence type="ECO:0000256" key="2">
    <source>
        <dbReference type="ARBA" id="ARBA00022908"/>
    </source>
</evidence>
<evidence type="ECO:0000313" key="6">
    <source>
        <dbReference type="Proteomes" id="UP001596457"/>
    </source>
</evidence>
<dbReference type="Pfam" id="PF13356">
    <property type="entry name" value="Arm-DNA-bind_3"/>
    <property type="match status" value="1"/>
</dbReference>
<keyword evidence="3" id="KW-0233">DNA recombination</keyword>
<dbReference type="Pfam" id="PF00589">
    <property type="entry name" value="Phage_integrase"/>
    <property type="match status" value="1"/>
</dbReference>
<dbReference type="Gene3D" id="3.30.160.390">
    <property type="entry name" value="Integrase, DNA-binding domain"/>
    <property type="match status" value="1"/>
</dbReference>
<dbReference type="PROSITE" id="PS51898">
    <property type="entry name" value="TYR_RECOMBINASE"/>
    <property type="match status" value="1"/>
</dbReference>
<dbReference type="SUPFAM" id="SSF56349">
    <property type="entry name" value="DNA breaking-rejoining enzymes"/>
    <property type="match status" value="1"/>
</dbReference>
<keyword evidence="6" id="KW-1185">Reference proteome</keyword>
<dbReference type="RefSeq" id="WP_382198650.1">
    <property type="nucleotide sequence ID" value="NZ_JBHTBZ010000008.1"/>
</dbReference>
<dbReference type="InterPro" id="IPR025166">
    <property type="entry name" value="Integrase_DNA_bind_dom"/>
</dbReference>